<evidence type="ECO:0000313" key="1">
    <source>
        <dbReference type="EMBL" id="VDK18891.1"/>
    </source>
</evidence>
<accession>A0A0M3J2D3</accession>
<reference evidence="3" key="1">
    <citation type="submission" date="2017-02" db="UniProtKB">
        <authorList>
            <consortium name="WormBaseParasite"/>
        </authorList>
    </citation>
    <scope>IDENTIFICATION</scope>
</reference>
<gene>
    <name evidence="1" type="ORF">ASIM_LOCUS1566</name>
</gene>
<organism evidence="3">
    <name type="scientific">Anisakis simplex</name>
    <name type="common">Herring worm</name>
    <dbReference type="NCBI Taxonomy" id="6269"/>
    <lineage>
        <taxon>Eukaryota</taxon>
        <taxon>Metazoa</taxon>
        <taxon>Ecdysozoa</taxon>
        <taxon>Nematoda</taxon>
        <taxon>Chromadorea</taxon>
        <taxon>Rhabditida</taxon>
        <taxon>Spirurina</taxon>
        <taxon>Ascaridomorpha</taxon>
        <taxon>Ascaridoidea</taxon>
        <taxon>Anisakidae</taxon>
        <taxon>Anisakis</taxon>
        <taxon>Anisakis simplex complex</taxon>
    </lineage>
</organism>
<evidence type="ECO:0000313" key="3">
    <source>
        <dbReference type="WBParaSite" id="ASIM_0000169101-mRNA-1"/>
    </source>
</evidence>
<reference evidence="1 2" key="2">
    <citation type="submission" date="2018-11" db="EMBL/GenBank/DDBJ databases">
        <authorList>
            <consortium name="Pathogen Informatics"/>
        </authorList>
    </citation>
    <scope>NUCLEOTIDE SEQUENCE [LARGE SCALE GENOMIC DNA]</scope>
</reference>
<keyword evidence="2" id="KW-1185">Reference proteome</keyword>
<dbReference type="WBParaSite" id="ASIM_0000169101-mRNA-1">
    <property type="protein sequence ID" value="ASIM_0000169101-mRNA-1"/>
    <property type="gene ID" value="ASIM_0000169101"/>
</dbReference>
<sequence>MQRSESEEPPKDLNERELSALSSNISNCLSAISLKLYSDEASTSCVEECVVATEELRTLGEIVRSEIGVASETLTRIDDQLTQLSSLFRNIDQLAEFIVEV</sequence>
<proteinExistence type="predicted"/>
<dbReference type="EMBL" id="UYRR01001715">
    <property type="protein sequence ID" value="VDK18891.1"/>
    <property type="molecule type" value="Genomic_DNA"/>
</dbReference>
<evidence type="ECO:0000313" key="2">
    <source>
        <dbReference type="Proteomes" id="UP000267096"/>
    </source>
</evidence>
<name>A0A0M3J2D3_ANISI</name>
<dbReference type="OrthoDB" id="5838652at2759"/>
<protein>
    <submittedName>
        <fullName evidence="3">Biogenesis of lysosome-related organelles complex 1 subunit 7</fullName>
    </submittedName>
</protein>
<dbReference type="AlphaFoldDB" id="A0A0M3J2D3"/>
<dbReference type="Proteomes" id="UP000267096">
    <property type="component" value="Unassembled WGS sequence"/>
</dbReference>